<feature type="chain" id="PRO_5042143146" description="Transmembrane protein" evidence="1">
    <location>
        <begin position="22"/>
        <end position="242"/>
    </location>
</feature>
<evidence type="ECO:0008006" key="6">
    <source>
        <dbReference type="Google" id="ProtNLM"/>
    </source>
</evidence>
<evidence type="ECO:0000313" key="4">
    <source>
        <dbReference type="Proteomes" id="UP001189756"/>
    </source>
</evidence>
<dbReference type="EMBL" id="CATZAR010000024">
    <property type="protein sequence ID" value="CAJ0807234.1"/>
    <property type="molecule type" value="Genomic_DNA"/>
</dbReference>
<gene>
    <name evidence="3" type="ORF">LMG18095_04568</name>
    <name evidence="2" type="ORF">R77560_04291</name>
</gene>
<comment type="caution">
    <text evidence="2">The sequence shown here is derived from an EMBL/GenBank/DDBJ whole genome shotgun (WGS) entry which is preliminary data.</text>
</comment>
<accession>A0AAD2BS06</accession>
<reference evidence="2 5" key="1">
    <citation type="submission" date="2023-07" db="EMBL/GenBank/DDBJ databases">
        <authorList>
            <person name="Peeters C."/>
        </authorList>
    </citation>
    <scope>NUCLEOTIDE SEQUENCE</scope>
    <source>
        <strain evidence="3 5">LMG 18095</strain>
        <strain evidence="2">R-77560</strain>
    </source>
</reference>
<name>A0AAD2BS06_9RALS</name>
<dbReference type="AlphaFoldDB" id="A0AAD2BS06"/>
<sequence length="242" mass="26255">MNKIRRGVAILFGLASGMAVAQTIQVHPGPGGNPRISTPWGDYVAVSQAGTLFVIPEADYAKALIDGYAQKNNQVAVDLVGMGKTYISKDSVIVQLGPVKLWDISEEIVIGVPPSKRLGRPPKPKTSEYVQLAWTQQGADKVQLSLAIDGQALKPNNCGMDMGFFHCEFTVPHSLIPKPATAIFTMPNQVPGVWQMTSLSRAHYDAVKRKYAGLDMPMTDEDKADLRAIRKIDPTIPATLSD</sequence>
<dbReference type="RefSeq" id="WP_012436262.1">
    <property type="nucleotide sequence ID" value="NZ_CATWDO010000014.1"/>
</dbReference>
<dbReference type="Proteomes" id="UP001189756">
    <property type="component" value="Unassembled WGS sequence"/>
</dbReference>
<evidence type="ECO:0000313" key="5">
    <source>
        <dbReference type="Proteomes" id="UP001189773"/>
    </source>
</evidence>
<dbReference type="Proteomes" id="UP001189773">
    <property type="component" value="Unassembled WGS sequence"/>
</dbReference>
<keyword evidence="5" id="KW-1185">Reference proteome</keyword>
<organism evidence="2 4">
    <name type="scientific">Ralstonia thomasii</name>
    <dbReference type="NCBI Taxonomy" id="3058596"/>
    <lineage>
        <taxon>Bacteria</taxon>
        <taxon>Pseudomonadati</taxon>
        <taxon>Pseudomonadota</taxon>
        <taxon>Betaproteobacteria</taxon>
        <taxon>Burkholderiales</taxon>
        <taxon>Burkholderiaceae</taxon>
        <taxon>Ralstonia</taxon>
    </lineage>
</organism>
<evidence type="ECO:0000313" key="3">
    <source>
        <dbReference type="EMBL" id="CAJ0807234.1"/>
    </source>
</evidence>
<keyword evidence="1" id="KW-0732">Signal</keyword>
<evidence type="ECO:0000256" key="1">
    <source>
        <dbReference type="SAM" id="SignalP"/>
    </source>
</evidence>
<protein>
    <recommendedName>
        <fullName evidence="6">Transmembrane protein</fullName>
    </recommendedName>
</protein>
<dbReference type="EMBL" id="CATZAZ010000013">
    <property type="protein sequence ID" value="CAJ0805674.1"/>
    <property type="molecule type" value="Genomic_DNA"/>
</dbReference>
<evidence type="ECO:0000313" key="2">
    <source>
        <dbReference type="EMBL" id="CAJ0805674.1"/>
    </source>
</evidence>
<feature type="signal peptide" evidence="1">
    <location>
        <begin position="1"/>
        <end position="21"/>
    </location>
</feature>
<proteinExistence type="predicted"/>